<dbReference type="AlphaFoldDB" id="A0A917H9U5"/>
<evidence type="ECO:0000313" key="3">
    <source>
        <dbReference type="Proteomes" id="UP000600247"/>
    </source>
</evidence>
<feature type="region of interest" description="Disordered" evidence="1">
    <location>
        <begin position="1"/>
        <end position="33"/>
    </location>
</feature>
<protein>
    <submittedName>
        <fullName evidence="2">Uncharacterized protein</fullName>
    </submittedName>
</protein>
<reference evidence="2 3" key="1">
    <citation type="journal article" date="2014" name="Int. J. Syst. Evol. Microbiol.">
        <title>Complete genome sequence of Corynebacterium casei LMG S-19264T (=DSM 44701T), isolated from a smear-ripened cheese.</title>
        <authorList>
            <consortium name="US DOE Joint Genome Institute (JGI-PGF)"/>
            <person name="Walter F."/>
            <person name="Albersmeier A."/>
            <person name="Kalinowski J."/>
            <person name="Ruckert C."/>
        </authorList>
    </citation>
    <scope>NUCLEOTIDE SEQUENCE [LARGE SCALE GENOMIC DNA]</scope>
    <source>
        <strain evidence="2 3">CGMCC 1.15286</strain>
    </source>
</reference>
<dbReference type="EMBL" id="BMHY01000005">
    <property type="protein sequence ID" value="GGG72321.1"/>
    <property type="molecule type" value="Genomic_DNA"/>
</dbReference>
<name>A0A917H9U5_9BACL</name>
<feature type="region of interest" description="Disordered" evidence="1">
    <location>
        <begin position="68"/>
        <end position="94"/>
    </location>
</feature>
<keyword evidence="3" id="KW-1185">Reference proteome</keyword>
<sequence length="466" mass="51906">MLRSSGTHRPKEIASRGNEAKEAQRPAAQPNSSLTIMQLQSAVGNRAALQMLQSAPKPVGEVIQRQIHQVKKGKKPSNSSWTLTKSDDQYDYYDDGEDELETKLQPTRDILDDLGLDDLSSAEESDTELDAQTQSTPIKVYRVNNIRDTMKVKKHVLKKDPNGKFGIKVNGTVFRMTGSGSQFKLQTTSQKALLQSDNTQKEGYMQDRVKGDRSARGKQGSYLHVVSELEGHSAKDVATDIYQKFHKGIDYPDGKYTDRVQGKMNELFAVLTVTEGYRTDYALSLYTAAIEAMKNGNSFERVLYKGKGQLEALHPGASSHTDSKVSGQLMEQNIGMGSNNPHPTQSSMNISHENYVDGLSRTVELFDEAIRPGRGKKRGYSEMLKDDLVEPFQSFKRRKLAPKAVTIQPADVSSTRTPNPSWNVDVSLKLNAGVQVKRNQKVKYNGKDYIVKNITPTGWVQLLSDT</sequence>
<evidence type="ECO:0000256" key="1">
    <source>
        <dbReference type="SAM" id="MobiDB-lite"/>
    </source>
</evidence>
<feature type="compositionally biased region" description="Basic and acidic residues" evidence="1">
    <location>
        <begin position="9"/>
        <end position="24"/>
    </location>
</feature>
<proteinExistence type="predicted"/>
<gene>
    <name evidence="2" type="ORF">GCM10010918_30120</name>
</gene>
<dbReference type="Proteomes" id="UP000600247">
    <property type="component" value="Unassembled WGS sequence"/>
</dbReference>
<organism evidence="2 3">
    <name type="scientific">Paenibacillus radicis</name>
    <name type="common">ex Gao et al. 2016</name>
    <dbReference type="NCBI Taxonomy" id="1737354"/>
    <lineage>
        <taxon>Bacteria</taxon>
        <taxon>Bacillati</taxon>
        <taxon>Bacillota</taxon>
        <taxon>Bacilli</taxon>
        <taxon>Bacillales</taxon>
        <taxon>Paenibacillaceae</taxon>
        <taxon>Paenibacillus</taxon>
    </lineage>
</organism>
<dbReference type="RefSeq" id="WP_188890017.1">
    <property type="nucleotide sequence ID" value="NZ_BMHY01000005.1"/>
</dbReference>
<evidence type="ECO:0000313" key="2">
    <source>
        <dbReference type="EMBL" id="GGG72321.1"/>
    </source>
</evidence>
<comment type="caution">
    <text evidence="2">The sequence shown here is derived from an EMBL/GenBank/DDBJ whole genome shotgun (WGS) entry which is preliminary data.</text>
</comment>
<accession>A0A917H9U5</accession>